<dbReference type="GO" id="GO:0061630">
    <property type="term" value="F:ubiquitin protein ligase activity"/>
    <property type="evidence" value="ECO:0007669"/>
    <property type="project" value="TreeGrafter"/>
</dbReference>
<evidence type="ECO:0000259" key="2">
    <source>
        <dbReference type="PROSITE" id="PS50089"/>
    </source>
</evidence>
<keyword evidence="1" id="KW-0863">Zinc-finger</keyword>
<dbReference type="Gene3D" id="3.30.40.10">
    <property type="entry name" value="Zinc/RING finger domain, C3HC4 (zinc finger)"/>
    <property type="match status" value="1"/>
</dbReference>
<dbReference type="GO" id="GO:0008270">
    <property type="term" value="F:zinc ion binding"/>
    <property type="evidence" value="ECO:0007669"/>
    <property type="project" value="UniProtKB-KW"/>
</dbReference>
<accession>A0A485L7N3</accession>
<evidence type="ECO:0000313" key="4">
    <source>
        <dbReference type="EMBL" id="VFT93336.1"/>
    </source>
</evidence>
<dbReference type="PROSITE" id="PS50089">
    <property type="entry name" value="ZF_RING_2"/>
    <property type="match status" value="1"/>
</dbReference>
<evidence type="ECO:0000256" key="1">
    <source>
        <dbReference type="PROSITE-ProRule" id="PRU00175"/>
    </source>
</evidence>
<dbReference type="SUPFAM" id="SSF57850">
    <property type="entry name" value="RING/U-box"/>
    <property type="match status" value="1"/>
</dbReference>
<feature type="domain" description="RING-type" evidence="2">
    <location>
        <begin position="100"/>
        <end position="139"/>
    </location>
</feature>
<proteinExistence type="predicted"/>
<keyword evidence="5" id="KW-1185">Reference proteome</keyword>
<dbReference type="SMART" id="SM00184">
    <property type="entry name" value="RING"/>
    <property type="match status" value="1"/>
</dbReference>
<dbReference type="EMBL" id="CAADRA010005916">
    <property type="protein sequence ID" value="VFT93336.1"/>
    <property type="molecule type" value="Genomic_DNA"/>
</dbReference>
<dbReference type="EMBL" id="VJMH01005895">
    <property type="protein sequence ID" value="KAF0692352.1"/>
    <property type="molecule type" value="Genomic_DNA"/>
</dbReference>
<dbReference type="AlphaFoldDB" id="A0A485L7N3"/>
<sequence length="218" mass="23758">MGYFQIRQEDSPMFSSLDLRSPASFAASTSTDVNVTLSMHYTLPPTTISSTDALAVFKSHAWVTGVMRKAVWRLQSSNSTKREIIANMAPCDDDKDTSACVICLAEMLACGVVLDCGHRFHRDCITPWLARENTCPTCRHAFELEYAGKYVFKLVETRVAIPPGAALTALAGQDVLLVVSVCLAPRTDDTDDATSSCEIRSSIVALPERHVQEPSSAP</sequence>
<name>A0A485L7N3_9STRA</name>
<reference evidence="4 5" key="1">
    <citation type="submission" date="2019-03" db="EMBL/GenBank/DDBJ databases">
        <authorList>
            <person name="Gaulin E."/>
            <person name="Dumas B."/>
        </authorList>
    </citation>
    <scope>NUCLEOTIDE SEQUENCE [LARGE SCALE GENOMIC DNA]</scope>
    <source>
        <strain evidence="4">CBS 568.67</strain>
    </source>
</reference>
<dbReference type="OrthoDB" id="272091at2759"/>
<protein>
    <submittedName>
        <fullName evidence="4">Aste57867_16563 protein</fullName>
    </submittedName>
</protein>
<dbReference type="Pfam" id="PF13639">
    <property type="entry name" value="zf-RING_2"/>
    <property type="match status" value="1"/>
</dbReference>
<dbReference type="Proteomes" id="UP000332933">
    <property type="component" value="Unassembled WGS sequence"/>
</dbReference>
<dbReference type="GO" id="GO:0006511">
    <property type="term" value="P:ubiquitin-dependent protein catabolic process"/>
    <property type="evidence" value="ECO:0007669"/>
    <property type="project" value="TreeGrafter"/>
</dbReference>
<reference evidence="3" key="2">
    <citation type="submission" date="2019-06" db="EMBL/GenBank/DDBJ databases">
        <title>Genomics analysis of Aphanomyces spp. identifies a new class of oomycete effector associated with host adaptation.</title>
        <authorList>
            <person name="Gaulin E."/>
        </authorList>
    </citation>
    <scope>NUCLEOTIDE SEQUENCE</scope>
    <source>
        <strain evidence="3">CBS 578.67</strain>
    </source>
</reference>
<evidence type="ECO:0000313" key="3">
    <source>
        <dbReference type="EMBL" id="KAF0692352.1"/>
    </source>
</evidence>
<organism evidence="4 5">
    <name type="scientific">Aphanomyces stellatus</name>
    <dbReference type="NCBI Taxonomy" id="120398"/>
    <lineage>
        <taxon>Eukaryota</taxon>
        <taxon>Sar</taxon>
        <taxon>Stramenopiles</taxon>
        <taxon>Oomycota</taxon>
        <taxon>Saprolegniomycetes</taxon>
        <taxon>Saprolegniales</taxon>
        <taxon>Verrucalvaceae</taxon>
        <taxon>Aphanomyces</taxon>
    </lineage>
</organism>
<keyword evidence="1" id="KW-0479">Metal-binding</keyword>
<gene>
    <name evidence="4" type="primary">Aste57867_16563</name>
    <name evidence="3" type="ORF">As57867_016506</name>
    <name evidence="4" type="ORF">ASTE57867_16563</name>
</gene>
<dbReference type="PANTHER" id="PTHR22765">
    <property type="entry name" value="RING FINGER AND PROTEASE ASSOCIATED DOMAIN-CONTAINING"/>
    <property type="match status" value="1"/>
</dbReference>
<evidence type="ECO:0000313" key="5">
    <source>
        <dbReference type="Proteomes" id="UP000332933"/>
    </source>
</evidence>
<keyword evidence="1" id="KW-0862">Zinc</keyword>
<dbReference type="InterPro" id="IPR013083">
    <property type="entry name" value="Znf_RING/FYVE/PHD"/>
</dbReference>
<dbReference type="InterPro" id="IPR001841">
    <property type="entry name" value="Znf_RING"/>
</dbReference>
<dbReference type="InterPro" id="IPR051826">
    <property type="entry name" value="E3_ubiquitin-ligase_domain"/>
</dbReference>
<dbReference type="PANTHER" id="PTHR22765:SF348">
    <property type="entry name" value="OS09G0446275 PROTEIN"/>
    <property type="match status" value="1"/>
</dbReference>